<protein>
    <recommendedName>
        <fullName evidence="3">peptidylprolyl isomerase</fullName>
        <ecNumber evidence="3">5.2.1.8</ecNumber>
    </recommendedName>
</protein>
<organism evidence="6 7">
    <name type="scientific">Oceanococcus atlanticus</name>
    <dbReference type="NCBI Taxonomy" id="1317117"/>
    <lineage>
        <taxon>Bacteria</taxon>
        <taxon>Pseudomonadati</taxon>
        <taxon>Pseudomonadota</taxon>
        <taxon>Gammaproteobacteria</taxon>
        <taxon>Chromatiales</taxon>
        <taxon>Oceanococcaceae</taxon>
        <taxon>Oceanococcus</taxon>
    </lineage>
</organism>
<evidence type="ECO:0000256" key="1">
    <source>
        <dbReference type="ARBA" id="ARBA00000971"/>
    </source>
</evidence>
<dbReference type="InterPro" id="IPR027304">
    <property type="entry name" value="Trigger_fact/SurA_dom_sf"/>
</dbReference>
<dbReference type="PANTHER" id="PTHR47245:SF2">
    <property type="entry name" value="PEPTIDYL-PROLYL CIS-TRANS ISOMERASE HP_0175-RELATED"/>
    <property type="match status" value="1"/>
</dbReference>
<evidence type="ECO:0000256" key="3">
    <source>
        <dbReference type="ARBA" id="ARBA00013194"/>
    </source>
</evidence>
<dbReference type="RefSeq" id="WP_083559374.1">
    <property type="nucleotide sequence ID" value="NZ_AQQV01000001.1"/>
</dbReference>
<dbReference type="AlphaFoldDB" id="A0A1Y1SGF9"/>
<dbReference type="GO" id="GO:0003755">
    <property type="term" value="F:peptidyl-prolyl cis-trans isomerase activity"/>
    <property type="evidence" value="ECO:0007669"/>
    <property type="project" value="UniProtKB-KW"/>
</dbReference>
<dbReference type="Proteomes" id="UP000192342">
    <property type="component" value="Unassembled WGS sequence"/>
</dbReference>
<dbReference type="InterPro" id="IPR000297">
    <property type="entry name" value="PPIase_PpiC"/>
</dbReference>
<evidence type="ECO:0000259" key="5">
    <source>
        <dbReference type="Pfam" id="PF13145"/>
    </source>
</evidence>
<evidence type="ECO:0000256" key="4">
    <source>
        <dbReference type="ARBA" id="ARBA00023110"/>
    </source>
</evidence>
<evidence type="ECO:0000313" key="6">
    <source>
        <dbReference type="EMBL" id="ORE88755.1"/>
    </source>
</evidence>
<dbReference type="InterPro" id="IPR050245">
    <property type="entry name" value="PrsA_foldase"/>
</dbReference>
<name>A0A1Y1SGF9_9GAMM</name>
<evidence type="ECO:0000313" key="7">
    <source>
        <dbReference type="Proteomes" id="UP000192342"/>
    </source>
</evidence>
<dbReference type="OrthoDB" id="9769613at2"/>
<dbReference type="STRING" id="1317117.ATO7_02730"/>
<dbReference type="PANTHER" id="PTHR47245">
    <property type="entry name" value="PEPTIDYLPROLYL ISOMERASE"/>
    <property type="match status" value="1"/>
</dbReference>
<feature type="domain" description="PpiC" evidence="5">
    <location>
        <begin position="147"/>
        <end position="272"/>
    </location>
</feature>
<comment type="caution">
    <text evidence="6">The sequence shown here is derived from an EMBL/GenBank/DDBJ whole genome shotgun (WGS) entry which is preliminary data.</text>
</comment>
<comment type="similarity">
    <text evidence="2">Belongs to the PpiC/parvulin rotamase family.</text>
</comment>
<gene>
    <name evidence="6" type="ORF">ATO7_02730</name>
</gene>
<dbReference type="EMBL" id="AQQV01000001">
    <property type="protein sequence ID" value="ORE88755.1"/>
    <property type="molecule type" value="Genomic_DNA"/>
</dbReference>
<dbReference type="SUPFAM" id="SSF109998">
    <property type="entry name" value="Triger factor/SurA peptide-binding domain-like"/>
    <property type="match status" value="1"/>
</dbReference>
<keyword evidence="4" id="KW-0697">Rotamase</keyword>
<reference evidence="6 7" key="1">
    <citation type="submission" date="2013-04" db="EMBL/GenBank/DDBJ databases">
        <title>Oceanococcus atlanticus 22II-S10r2 Genome Sequencing.</title>
        <authorList>
            <person name="Lai Q."/>
            <person name="Li G."/>
            <person name="Shao Z."/>
        </authorList>
    </citation>
    <scope>NUCLEOTIDE SEQUENCE [LARGE SCALE GENOMIC DNA]</scope>
    <source>
        <strain evidence="6 7">22II-S10r2</strain>
    </source>
</reference>
<sequence length="303" mass="34824">MRAFVRQPLLHFMLIGIALWLSSVYLQDRASRQIDAPTEQEIATLVADWSSRHGRMADAQVQAALVREEIERRLVFAEALRLGLHRHDPVVLARLYQDAVFLGIEAPEDEMINMALELQLHRGDDLIRRRLLERMRSLIVSNRPPATEAELREVFAAHQARWTQPARISFEHIYVRPADSSTQAWAKAKDRALRLLKTRPDARAGDPFLHGHRFEHMSARQLKDTFGGQMPALLEQDSTAAWIGPVASHYGWHLISIQTREPARPAEFEQVRADVLALWTAQSKRQHFAKYVQGLRARYRVNS</sequence>
<keyword evidence="4" id="KW-0413">Isomerase</keyword>
<keyword evidence="7" id="KW-1185">Reference proteome</keyword>
<proteinExistence type="inferred from homology"/>
<evidence type="ECO:0000256" key="2">
    <source>
        <dbReference type="ARBA" id="ARBA00007656"/>
    </source>
</evidence>
<comment type="catalytic activity">
    <reaction evidence="1">
        <text>[protein]-peptidylproline (omega=180) = [protein]-peptidylproline (omega=0)</text>
        <dbReference type="Rhea" id="RHEA:16237"/>
        <dbReference type="Rhea" id="RHEA-COMP:10747"/>
        <dbReference type="Rhea" id="RHEA-COMP:10748"/>
        <dbReference type="ChEBI" id="CHEBI:83833"/>
        <dbReference type="ChEBI" id="CHEBI:83834"/>
        <dbReference type="EC" id="5.2.1.8"/>
    </reaction>
</comment>
<dbReference type="EC" id="5.2.1.8" evidence="3"/>
<accession>A0A1Y1SGF9</accession>
<dbReference type="Pfam" id="PF13145">
    <property type="entry name" value="Rotamase_2"/>
    <property type="match status" value="1"/>
</dbReference>